<dbReference type="Proteomes" id="UP000194837">
    <property type="component" value="Unassembled WGS sequence"/>
</dbReference>
<dbReference type="InterPro" id="IPR050583">
    <property type="entry name" value="Mycobacterial_A85_antigen"/>
</dbReference>
<feature type="transmembrane region" description="Helical" evidence="1">
    <location>
        <begin position="55"/>
        <end position="77"/>
    </location>
</feature>
<reference evidence="2 3" key="1">
    <citation type="submission" date="2016-08" db="EMBL/GenBank/DDBJ databases">
        <title>Genome sequence of Clavibacter michiganensis spp strain CFBP7494.</title>
        <authorList>
            <person name="Thapa S.P."/>
            <person name="Coaker G."/>
            <person name="Jacques M.-A."/>
        </authorList>
    </citation>
    <scope>NUCLEOTIDE SEQUENCE [LARGE SCALE GENOMIC DNA]</scope>
    <source>
        <strain evidence="2">CFBP7494</strain>
    </source>
</reference>
<evidence type="ECO:0000313" key="3">
    <source>
        <dbReference type="Proteomes" id="UP000194837"/>
    </source>
</evidence>
<dbReference type="RefSeq" id="WP_086522360.1">
    <property type="nucleotide sequence ID" value="NZ_MDJW01000012.1"/>
</dbReference>
<keyword evidence="1" id="KW-0472">Membrane</keyword>
<feature type="transmembrane region" description="Helical" evidence="1">
    <location>
        <begin position="89"/>
        <end position="107"/>
    </location>
</feature>
<gene>
    <name evidence="2" type="ORF">BFL34_02741</name>
</gene>
<keyword evidence="1" id="KW-0812">Transmembrane</keyword>
<sequence length="467" mass="47878">MLHDLEDLSLLSASTVTATTLAPVIGIVLLAVVARRARQTTGARAADPRRTAGELGLGALVGALGGVALAFVLGDVMDLFGVVLSLPTRGWTAVGGMGLGVLVVAVVRSGRSVTGVGGTGRPTRRLRVLHRVLAVLVVPLVVLTSAIGINADLQEYPNVAAAFGLTRVGPLDTTDLPSAQPAAGEPAPDSTVPIEESWTPGEELPAHGRVGSVAIPGTQSGFTARDAIVYLPPAALVPDAPQLPVLIAMSGQPGKPLDLLASGRFESILDAYAADHHGLAPIVVMPDQLGASDANPMCVDSSLGNSETYLTVDVPAWIRANLRVLDDRTSWALLGFSQGGTCAAQLGAAHPDVYGSFVDISGEIGPWAGPKTIDVAFGGSHDRYAASIPSAVMASRAPYADTQAVFCVGEEDSGYRPGVEQVEAAAVAAGIDARLSIAPGSSHDWGTVKWCTADALPTLGQRLGLTR</sequence>
<dbReference type="Gene3D" id="3.40.50.1820">
    <property type="entry name" value="alpha/beta hydrolase"/>
    <property type="match status" value="1"/>
</dbReference>
<feature type="transmembrane region" description="Helical" evidence="1">
    <location>
        <begin position="128"/>
        <end position="149"/>
    </location>
</feature>
<dbReference type="GO" id="GO:0016747">
    <property type="term" value="F:acyltransferase activity, transferring groups other than amino-acyl groups"/>
    <property type="evidence" value="ECO:0007669"/>
    <property type="project" value="TreeGrafter"/>
</dbReference>
<protein>
    <submittedName>
        <fullName evidence="2">Putative esterase</fullName>
    </submittedName>
</protein>
<organism evidence="2 3">
    <name type="scientific">Clavibacter michiganensis</name>
    <dbReference type="NCBI Taxonomy" id="28447"/>
    <lineage>
        <taxon>Bacteria</taxon>
        <taxon>Bacillati</taxon>
        <taxon>Actinomycetota</taxon>
        <taxon>Actinomycetes</taxon>
        <taxon>Micrococcales</taxon>
        <taxon>Microbacteriaceae</taxon>
        <taxon>Clavibacter</taxon>
    </lineage>
</organism>
<keyword evidence="1" id="KW-1133">Transmembrane helix</keyword>
<dbReference type="PANTHER" id="PTHR48098:SF1">
    <property type="entry name" value="DIACYLGLYCEROL ACYLTRANSFERASE_MYCOLYLTRANSFERASE AG85A"/>
    <property type="match status" value="1"/>
</dbReference>
<dbReference type="AlphaFoldDB" id="A0A251Y343"/>
<evidence type="ECO:0000313" key="2">
    <source>
        <dbReference type="EMBL" id="OUE18706.1"/>
    </source>
</evidence>
<evidence type="ECO:0000256" key="1">
    <source>
        <dbReference type="SAM" id="Phobius"/>
    </source>
</evidence>
<dbReference type="PANTHER" id="PTHR48098">
    <property type="entry name" value="ENTEROCHELIN ESTERASE-RELATED"/>
    <property type="match status" value="1"/>
</dbReference>
<comment type="caution">
    <text evidence="2">The sequence shown here is derived from an EMBL/GenBank/DDBJ whole genome shotgun (WGS) entry which is preliminary data.</text>
</comment>
<dbReference type="Pfam" id="PF00756">
    <property type="entry name" value="Esterase"/>
    <property type="match status" value="1"/>
</dbReference>
<dbReference type="InterPro" id="IPR000801">
    <property type="entry name" value="Esterase-like"/>
</dbReference>
<proteinExistence type="predicted"/>
<accession>A0A251Y343</accession>
<feature type="transmembrane region" description="Helical" evidence="1">
    <location>
        <begin position="12"/>
        <end position="34"/>
    </location>
</feature>
<dbReference type="EMBL" id="MDJW01000012">
    <property type="protein sequence ID" value="OUE18706.1"/>
    <property type="molecule type" value="Genomic_DNA"/>
</dbReference>
<dbReference type="SUPFAM" id="SSF53474">
    <property type="entry name" value="alpha/beta-Hydrolases"/>
    <property type="match status" value="1"/>
</dbReference>
<name>A0A251Y343_9MICO</name>
<dbReference type="InterPro" id="IPR029058">
    <property type="entry name" value="AB_hydrolase_fold"/>
</dbReference>